<dbReference type="Proteomes" id="UP000248857">
    <property type="component" value="Unassembled WGS sequence"/>
</dbReference>
<protein>
    <submittedName>
        <fullName evidence="1">Uncharacterized protein</fullName>
    </submittedName>
</protein>
<gene>
    <name evidence="1" type="ORF">C1752_04541</name>
</gene>
<reference evidence="1 2" key="1">
    <citation type="journal article" date="2018" name="Sci. Rep.">
        <title>A novel species of the marine cyanobacterium Acaryochloris with a unique pigment content and lifestyle.</title>
        <authorList>
            <person name="Partensky F."/>
            <person name="Six C."/>
            <person name="Ratin M."/>
            <person name="Garczarek L."/>
            <person name="Vaulot D."/>
            <person name="Probert I."/>
            <person name="Calteau A."/>
            <person name="Gourvil P."/>
            <person name="Marie D."/>
            <person name="Grebert T."/>
            <person name="Bouchier C."/>
            <person name="Le Panse S."/>
            <person name="Gachenot M."/>
            <person name="Rodriguez F."/>
            <person name="Garrido J.L."/>
        </authorList>
    </citation>
    <scope>NUCLEOTIDE SEQUENCE [LARGE SCALE GENOMIC DNA]</scope>
    <source>
        <strain evidence="1 2">RCC1774</strain>
    </source>
</reference>
<name>A0A2W1JT22_9CYAN</name>
<keyword evidence="2" id="KW-1185">Reference proteome</keyword>
<dbReference type="AlphaFoldDB" id="A0A2W1JT22"/>
<dbReference type="RefSeq" id="WP_110987759.1">
    <property type="nucleotide sequence ID" value="NZ_CAWNWM010000014.1"/>
</dbReference>
<proteinExistence type="predicted"/>
<dbReference type="OrthoDB" id="489707at2"/>
<accession>A0A2W1JT22</accession>
<sequence>MKIFNLSYRQWQKRNSEAFHPRPKAQQRQLRQQGYNNRGWANVRQSWQLLTATFDTSRMNDVSRQAVWSELDKETAGMTHIQKAEYALDRMKKRFNQLQENYQ</sequence>
<evidence type="ECO:0000313" key="2">
    <source>
        <dbReference type="Proteomes" id="UP000248857"/>
    </source>
</evidence>
<evidence type="ECO:0000313" key="1">
    <source>
        <dbReference type="EMBL" id="PZD71837.1"/>
    </source>
</evidence>
<dbReference type="EMBL" id="PQWO01000014">
    <property type="protein sequence ID" value="PZD71837.1"/>
    <property type="molecule type" value="Genomic_DNA"/>
</dbReference>
<organism evidence="1 2">
    <name type="scientific">Acaryochloris thomasi RCC1774</name>
    <dbReference type="NCBI Taxonomy" id="1764569"/>
    <lineage>
        <taxon>Bacteria</taxon>
        <taxon>Bacillati</taxon>
        <taxon>Cyanobacteriota</taxon>
        <taxon>Cyanophyceae</taxon>
        <taxon>Acaryochloridales</taxon>
        <taxon>Acaryochloridaceae</taxon>
        <taxon>Acaryochloris</taxon>
        <taxon>Acaryochloris thomasi</taxon>
    </lineage>
</organism>
<comment type="caution">
    <text evidence="1">The sequence shown here is derived from an EMBL/GenBank/DDBJ whole genome shotgun (WGS) entry which is preliminary data.</text>
</comment>